<dbReference type="PROSITE" id="PS51375">
    <property type="entry name" value="PPR"/>
    <property type="match status" value="1"/>
</dbReference>
<comment type="similarity">
    <text evidence="1">Belongs to the PPR family. P subfamily.</text>
</comment>
<gene>
    <name evidence="4" type="ORF">RJT34_24840</name>
</gene>
<feature type="repeat" description="PPR" evidence="3">
    <location>
        <begin position="122"/>
        <end position="156"/>
    </location>
</feature>
<dbReference type="InterPro" id="IPR011990">
    <property type="entry name" value="TPR-like_helical_dom_sf"/>
</dbReference>
<keyword evidence="2" id="KW-0677">Repeat</keyword>
<evidence type="ECO:0000256" key="2">
    <source>
        <dbReference type="ARBA" id="ARBA00022737"/>
    </source>
</evidence>
<accession>A0AAN9FX17</accession>
<evidence type="ECO:0000313" key="5">
    <source>
        <dbReference type="Proteomes" id="UP001359559"/>
    </source>
</evidence>
<dbReference type="InterPro" id="IPR002885">
    <property type="entry name" value="PPR_rpt"/>
</dbReference>
<proteinExistence type="inferred from homology"/>
<name>A0AAN9FX17_CLITE</name>
<dbReference type="PANTHER" id="PTHR47447:SF28">
    <property type="entry name" value="PENTACOTRIPEPTIDE-REPEAT REGION OF PRORP DOMAIN-CONTAINING PROTEIN"/>
    <property type="match status" value="1"/>
</dbReference>
<comment type="caution">
    <text evidence="4">The sequence shown here is derived from an EMBL/GenBank/DDBJ whole genome shotgun (WGS) entry which is preliminary data.</text>
</comment>
<evidence type="ECO:0008006" key="6">
    <source>
        <dbReference type="Google" id="ProtNLM"/>
    </source>
</evidence>
<evidence type="ECO:0000256" key="1">
    <source>
        <dbReference type="ARBA" id="ARBA00007626"/>
    </source>
</evidence>
<dbReference type="Proteomes" id="UP001359559">
    <property type="component" value="Unassembled WGS sequence"/>
</dbReference>
<organism evidence="4 5">
    <name type="scientific">Clitoria ternatea</name>
    <name type="common">Butterfly pea</name>
    <dbReference type="NCBI Taxonomy" id="43366"/>
    <lineage>
        <taxon>Eukaryota</taxon>
        <taxon>Viridiplantae</taxon>
        <taxon>Streptophyta</taxon>
        <taxon>Embryophyta</taxon>
        <taxon>Tracheophyta</taxon>
        <taxon>Spermatophyta</taxon>
        <taxon>Magnoliopsida</taxon>
        <taxon>eudicotyledons</taxon>
        <taxon>Gunneridae</taxon>
        <taxon>Pentapetalae</taxon>
        <taxon>rosids</taxon>
        <taxon>fabids</taxon>
        <taxon>Fabales</taxon>
        <taxon>Fabaceae</taxon>
        <taxon>Papilionoideae</taxon>
        <taxon>50 kb inversion clade</taxon>
        <taxon>NPAAA clade</taxon>
        <taxon>indigoferoid/millettioid clade</taxon>
        <taxon>Phaseoleae</taxon>
        <taxon>Clitoria</taxon>
    </lineage>
</organism>
<reference evidence="4 5" key="1">
    <citation type="submission" date="2024-01" db="EMBL/GenBank/DDBJ databases">
        <title>The genomes of 5 underutilized Papilionoideae crops provide insights into root nodulation and disease resistance.</title>
        <authorList>
            <person name="Yuan L."/>
        </authorList>
    </citation>
    <scope>NUCLEOTIDE SEQUENCE [LARGE SCALE GENOMIC DNA]</scope>
    <source>
        <strain evidence="4">LY-2023</strain>
        <tissue evidence="4">Leaf</tissue>
    </source>
</reference>
<sequence length="169" mass="18505">MLSTKPKPPTQSSFKLLDVEAITSLLNECFSSPNLIPITLDGHGNLKACKHQDAIDTFRGIGEFGVEDTIALNVLLDALMKGDSVEHACNALSEFKTYGYENDFCKVDQILEQIKGNGWPLNTGTYTIVMLAQGKARQLSGALKVYERMKSDGCVPNPPFYSSLIFILG</sequence>
<evidence type="ECO:0000313" key="4">
    <source>
        <dbReference type="EMBL" id="KAK7279783.1"/>
    </source>
</evidence>
<dbReference type="Gene3D" id="1.25.40.10">
    <property type="entry name" value="Tetratricopeptide repeat domain"/>
    <property type="match status" value="1"/>
</dbReference>
<dbReference type="AlphaFoldDB" id="A0AAN9FX17"/>
<dbReference type="PANTHER" id="PTHR47447">
    <property type="entry name" value="OS03G0856100 PROTEIN"/>
    <property type="match status" value="1"/>
</dbReference>
<dbReference type="EMBL" id="JAYKXN010000006">
    <property type="protein sequence ID" value="KAK7279783.1"/>
    <property type="molecule type" value="Genomic_DNA"/>
</dbReference>
<evidence type="ECO:0000256" key="3">
    <source>
        <dbReference type="PROSITE-ProRule" id="PRU00708"/>
    </source>
</evidence>
<keyword evidence="5" id="KW-1185">Reference proteome</keyword>
<dbReference type="NCBIfam" id="TIGR00756">
    <property type="entry name" value="PPR"/>
    <property type="match status" value="1"/>
</dbReference>
<protein>
    <recommendedName>
        <fullName evidence="6">Pentatricopeptide repeat-containing protein</fullName>
    </recommendedName>
</protein>
<dbReference type="Pfam" id="PF13812">
    <property type="entry name" value="PPR_3"/>
    <property type="match status" value="1"/>
</dbReference>